<dbReference type="AlphaFoldDB" id="A0A8H3HIL4"/>
<dbReference type="Pfam" id="PF04434">
    <property type="entry name" value="SWIM"/>
    <property type="match status" value="1"/>
</dbReference>
<feature type="compositionally biased region" description="Basic and acidic residues" evidence="2">
    <location>
        <begin position="451"/>
        <end position="464"/>
    </location>
</feature>
<protein>
    <recommendedName>
        <fullName evidence="3">SWIM-type domain-containing protein</fullName>
    </recommendedName>
</protein>
<dbReference type="PROSITE" id="PS50966">
    <property type="entry name" value="ZF_SWIM"/>
    <property type="match status" value="1"/>
</dbReference>
<dbReference type="Proteomes" id="UP000663861">
    <property type="component" value="Unassembled WGS sequence"/>
</dbReference>
<feature type="domain" description="SWIM-type" evidence="3">
    <location>
        <begin position="190"/>
        <end position="225"/>
    </location>
</feature>
<name>A0A8H3HIL4_9AGAM</name>
<evidence type="ECO:0000259" key="3">
    <source>
        <dbReference type="PROSITE" id="PS50966"/>
    </source>
</evidence>
<feature type="region of interest" description="Disordered" evidence="2">
    <location>
        <begin position="425"/>
        <end position="464"/>
    </location>
</feature>
<dbReference type="InterPro" id="IPR007527">
    <property type="entry name" value="Znf_SWIM"/>
</dbReference>
<keyword evidence="1" id="KW-0863">Zinc-finger</keyword>
<keyword evidence="1" id="KW-0862">Zinc</keyword>
<comment type="caution">
    <text evidence="4">The sequence shown here is derived from an EMBL/GenBank/DDBJ whole genome shotgun (WGS) entry which is preliminary data.</text>
</comment>
<accession>A0A8H3HIL4</accession>
<proteinExistence type="predicted"/>
<organism evidence="4 5">
    <name type="scientific">Rhizoctonia solani</name>
    <dbReference type="NCBI Taxonomy" id="456999"/>
    <lineage>
        <taxon>Eukaryota</taxon>
        <taxon>Fungi</taxon>
        <taxon>Dikarya</taxon>
        <taxon>Basidiomycota</taxon>
        <taxon>Agaricomycotina</taxon>
        <taxon>Agaricomycetes</taxon>
        <taxon>Cantharellales</taxon>
        <taxon>Ceratobasidiaceae</taxon>
        <taxon>Rhizoctonia</taxon>
    </lineage>
</organism>
<sequence>MAMDPMYAGATGKGLAHLEYLRSYWMNQALWESWSEGGRVAAAAIIGVAVSEVVMTNNILESFNGLLKHKMLKGPSRGNRRLRVDTLVFVLALKVAQSIFQQRRLEQEERRMLQKALEGVPGADTLLGNTRRTSIEAPVAYLSPDPRRDEDAQLLLKQNKLSSPKIHTRGIELTCTSTQSTDVYGRPLAYNIWLGFDQIAMCTCPDFQQRGGACKHMRAALCRVHDLQSWVRHHQIHDPIAYTPKIELPSDKAAAVRMIATQYGSKNRNSTHEDALHIDSGPAGTDSAVERAARCVNETLQAGLFGDLGDIDGSNEVEIVDSDSEGYEEEGMSSGNELLSWSSGDESRLASNSARGVVEQILARSMYDIKQQMRKTRNIRASLDRITHRDLNNTRHQRILEQFANEEEALLAQVRGLLRGSARTFESSQTTATPFTQTQRNAQSIPLPPSPEKRQYRKESRSIH</sequence>
<evidence type="ECO:0000313" key="4">
    <source>
        <dbReference type="EMBL" id="CAE6519795.1"/>
    </source>
</evidence>
<evidence type="ECO:0000313" key="5">
    <source>
        <dbReference type="Proteomes" id="UP000663861"/>
    </source>
</evidence>
<gene>
    <name evidence="4" type="ORF">RDB_LOCUS153588</name>
</gene>
<keyword evidence="1" id="KW-0479">Metal-binding</keyword>
<evidence type="ECO:0000256" key="2">
    <source>
        <dbReference type="SAM" id="MobiDB-lite"/>
    </source>
</evidence>
<dbReference type="GO" id="GO:0008270">
    <property type="term" value="F:zinc ion binding"/>
    <property type="evidence" value="ECO:0007669"/>
    <property type="project" value="UniProtKB-KW"/>
</dbReference>
<reference evidence="4" key="1">
    <citation type="submission" date="2021-01" db="EMBL/GenBank/DDBJ databases">
        <authorList>
            <person name="Kaushik A."/>
        </authorList>
    </citation>
    <scope>NUCLEOTIDE SEQUENCE</scope>
    <source>
        <strain evidence="4">AG4-RS23</strain>
    </source>
</reference>
<dbReference type="EMBL" id="CAJMWY010004113">
    <property type="protein sequence ID" value="CAE6519795.1"/>
    <property type="molecule type" value="Genomic_DNA"/>
</dbReference>
<dbReference type="OrthoDB" id="392571at2759"/>
<feature type="compositionally biased region" description="Polar residues" evidence="2">
    <location>
        <begin position="425"/>
        <end position="444"/>
    </location>
</feature>
<evidence type="ECO:0000256" key="1">
    <source>
        <dbReference type="PROSITE-ProRule" id="PRU00325"/>
    </source>
</evidence>